<organism evidence="2 3">
    <name type="scientific">Candidatus Lokiarchaeum ossiferum</name>
    <dbReference type="NCBI Taxonomy" id="2951803"/>
    <lineage>
        <taxon>Archaea</taxon>
        <taxon>Promethearchaeati</taxon>
        <taxon>Promethearchaeota</taxon>
        <taxon>Promethearchaeia</taxon>
        <taxon>Promethearchaeales</taxon>
        <taxon>Promethearchaeaceae</taxon>
        <taxon>Candidatus Lokiarchaeum</taxon>
    </lineage>
</organism>
<name>A0ABY6I2L0_9ARCH</name>
<protein>
    <recommendedName>
        <fullName evidence="1">Peptidase C45 hydrolase domain-containing protein</fullName>
    </recommendedName>
</protein>
<proteinExistence type="predicted"/>
<evidence type="ECO:0000259" key="1">
    <source>
        <dbReference type="Pfam" id="PF03417"/>
    </source>
</evidence>
<gene>
    <name evidence="2" type="ORF">NEF87_005072</name>
</gene>
<evidence type="ECO:0000313" key="3">
    <source>
        <dbReference type="Proteomes" id="UP001208689"/>
    </source>
</evidence>
<dbReference type="PANTHER" id="PTHR34180">
    <property type="entry name" value="PEPTIDASE C45"/>
    <property type="match status" value="1"/>
</dbReference>
<feature type="domain" description="Peptidase C45 hydrolase" evidence="1">
    <location>
        <begin position="120"/>
        <end position="221"/>
    </location>
</feature>
<sequence>MQEIETYGSITDRAKHLSSYLLPELKSGYPPQYSEQIFDQIGDYEEVIKIHTPDLYQLAKSLADELNVDYRRIIAFEFTPMRFQTACQLIAIGGKHTKDGQPLLVKVQEWRNEDAGSLRLCYSKASQKLQHFGVTFHWPLLSRYGGINESGLAISNVSASFDHKDPGIMANIAIHHMLENFHTVQEAVEYLQNMPKVWGAVYLIMDKDSTIAKVEVHYKKTKVTYSTTGFEYVSLLYDDPEMLKFVSQDRYEGCYDLTVSRKKRMVQWLEENKGDITPDKINKLLQEHEHKMCVHDLEGLAICWAYILKPGQKKALVCQGRPCENEFKSIATEI</sequence>
<accession>A0ABY6I2L0</accession>
<dbReference type="EMBL" id="CP104013">
    <property type="protein sequence ID" value="UYP48787.1"/>
    <property type="molecule type" value="Genomic_DNA"/>
</dbReference>
<dbReference type="Proteomes" id="UP001208689">
    <property type="component" value="Chromosome"/>
</dbReference>
<dbReference type="PANTHER" id="PTHR34180:SF1">
    <property type="entry name" value="BETA-ALANYL-DOPAMINE_CARCININE HYDROLASE"/>
    <property type="match status" value="1"/>
</dbReference>
<reference evidence="2" key="1">
    <citation type="submission" date="2022-09" db="EMBL/GenBank/DDBJ databases">
        <title>Actin cytoskeleton and complex cell architecture in an #Asgard archaeon.</title>
        <authorList>
            <person name="Ponce Toledo R.I."/>
            <person name="Schleper C."/>
            <person name="Rodrigues Oliveira T."/>
            <person name="Wollweber F."/>
            <person name="Xu J."/>
            <person name="Rittmann S."/>
            <person name="Klingl A."/>
            <person name="Pilhofer M."/>
        </authorList>
    </citation>
    <scope>NUCLEOTIDE SEQUENCE</scope>
    <source>
        <strain evidence="2">B-35</strain>
    </source>
</reference>
<dbReference type="InterPro" id="IPR005079">
    <property type="entry name" value="Peptidase_C45_hydrolase"/>
</dbReference>
<keyword evidence="3" id="KW-1185">Reference proteome</keyword>
<dbReference type="InterPro" id="IPR029055">
    <property type="entry name" value="Ntn_hydrolases_N"/>
</dbReference>
<dbReference type="InterPro" id="IPR047801">
    <property type="entry name" value="Peptidase_C45"/>
</dbReference>
<dbReference type="SUPFAM" id="SSF56235">
    <property type="entry name" value="N-terminal nucleophile aminohydrolases (Ntn hydrolases)"/>
    <property type="match status" value="1"/>
</dbReference>
<dbReference type="Pfam" id="PF03417">
    <property type="entry name" value="AAT"/>
    <property type="match status" value="1"/>
</dbReference>
<evidence type="ECO:0000313" key="2">
    <source>
        <dbReference type="EMBL" id="UYP48787.1"/>
    </source>
</evidence>
<dbReference type="Gene3D" id="3.60.60.10">
    <property type="entry name" value="Penicillin V Acylase, Chain A"/>
    <property type="match status" value="1"/>
</dbReference>